<dbReference type="InterPro" id="IPR006076">
    <property type="entry name" value="FAD-dep_OxRdtase"/>
</dbReference>
<dbReference type="PANTHER" id="PTHR10961:SF46">
    <property type="entry name" value="PEROXISOMAL SARCOSINE OXIDASE"/>
    <property type="match status" value="1"/>
</dbReference>
<dbReference type="SUPFAM" id="SSF51905">
    <property type="entry name" value="FAD/NAD(P)-binding domain"/>
    <property type="match status" value="1"/>
</dbReference>
<dbReference type="GO" id="GO:0050660">
    <property type="term" value="F:flavin adenine dinucleotide binding"/>
    <property type="evidence" value="ECO:0007669"/>
    <property type="project" value="InterPro"/>
</dbReference>
<organism evidence="7 8">
    <name type="scientific">Fibroporia radiculosa</name>
    <dbReference type="NCBI Taxonomy" id="599839"/>
    <lineage>
        <taxon>Eukaryota</taxon>
        <taxon>Fungi</taxon>
        <taxon>Dikarya</taxon>
        <taxon>Basidiomycota</taxon>
        <taxon>Agaricomycotina</taxon>
        <taxon>Agaricomycetes</taxon>
        <taxon>Polyporales</taxon>
        <taxon>Fibroporiaceae</taxon>
        <taxon>Fibroporia</taxon>
    </lineage>
</organism>
<proteinExistence type="inferred from homology"/>
<evidence type="ECO:0000259" key="6">
    <source>
        <dbReference type="Pfam" id="PF01266"/>
    </source>
</evidence>
<keyword evidence="3" id="KW-0285">Flavoprotein</keyword>
<dbReference type="AlphaFoldDB" id="J4H0Z3"/>
<evidence type="ECO:0000256" key="2">
    <source>
        <dbReference type="ARBA" id="ARBA00010989"/>
    </source>
</evidence>
<reference evidence="7 8" key="1">
    <citation type="journal article" date="2012" name="Appl. Environ. Microbiol.">
        <title>Short-read sequencing for genomic analysis of the brown rot fungus Fibroporia radiculosa.</title>
        <authorList>
            <person name="Tang J.D."/>
            <person name="Perkins A.D."/>
            <person name="Sonstegard T.S."/>
            <person name="Schroeder S.G."/>
            <person name="Burgess S.C."/>
            <person name="Diehl S.V."/>
        </authorList>
    </citation>
    <scope>NUCLEOTIDE SEQUENCE [LARGE SCALE GENOMIC DNA]</scope>
    <source>
        <strain evidence="7 8">TFFH 294</strain>
    </source>
</reference>
<dbReference type="PANTHER" id="PTHR10961">
    <property type="entry name" value="PEROXISOMAL SARCOSINE OXIDASE"/>
    <property type="match status" value="1"/>
</dbReference>
<keyword evidence="5" id="KW-0560">Oxidoreductase</keyword>
<sequence>MVTGIDQNSEILIIGAGCFGLSTAYHLLKRGFAHITVLDSASELPAPEAASTDMNKVVRSAYSDMFYAQLARDAIAAWKDAEEWGDIYHESGVLVLLDRTDSYSDQAYNNEISLGARIEPLKDAAALRSVFPPDVETCSFEERSGYLNRDGGWANSSQGIVRMLQKVTTLGGAVVPGKHVVRLLKEVGKTIGVECSDGSQYRANLVVLSAGAWTAAAFPDLHLGGMCKATGQSVGKIQLTPEEAAVYRDNPVYLDFNDFYAFPPNDQNIVKCAIHARGYTHMQDTSDGAVSAPIFVDSNGKQQSRVPKLALEELRESLRRAYPALGAKPWYTDSPDEDWVIGFHPTDPQVMLATAGSGHAYKFLPVIGRLVADAIQGILPADLVQKFALDRMRNDVTESRSGSNVRELDLQQMCTEADFVPS</sequence>
<dbReference type="FunCoup" id="J4H0Z3">
    <property type="interactions" value="126"/>
</dbReference>
<dbReference type="HOGENOM" id="CLU_007884_0_1_1"/>
<dbReference type="GO" id="GO:0008115">
    <property type="term" value="F:sarcosine oxidase activity"/>
    <property type="evidence" value="ECO:0007669"/>
    <property type="project" value="TreeGrafter"/>
</dbReference>
<evidence type="ECO:0000313" key="8">
    <source>
        <dbReference type="Proteomes" id="UP000006352"/>
    </source>
</evidence>
<evidence type="ECO:0000256" key="1">
    <source>
        <dbReference type="ARBA" id="ARBA00001974"/>
    </source>
</evidence>
<gene>
    <name evidence="7" type="ORF">FIBRA_01214</name>
</gene>
<feature type="domain" description="FAD dependent oxidoreductase" evidence="6">
    <location>
        <begin position="11"/>
        <end position="373"/>
    </location>
</feature>
<evidence type="ECO:0000256" key="4">
    <source>
        <dbReference type="ARBA" id="ARBA00022827"/>
    </source>
</evidence>
<comment type="similarity">
    <text evidence="2">Belongs to the MSOX/MTOX family.</text>
</comment>
<protein>
    <recommendedName>
        <fullName evidence="6">FAD dependent oxidoreductase domain-containing protein</fullName>
    </recommendedName>
</protein>
<dbReference type="InterPro" id="IPR036188">
    <property type="entry name" value="FAD/NAD-bd_sf"/>
</dbReference>
<dbReference type="GO" id="GO:0050031">
    <property type="term" value="F:L-pipecolate oxidase activity"/>
    <property type="evidence" value="ECO:0007669"/>
    <property type="project" value="TreeGrafter"/>
</dbReference>
<dbReference type="OrthoDB" id="2219495at2759"/>
<dbReference type="RefSeq" id="XP_012178482.1">
    <property type="nucleotide sequence ID" value="XM_012323092.1"/>
</dbReference>
<dbReference type="GO" id="GO:0004657">
    <property type="term" value="F:proline dehydrogenase activity"/>
    <property type="evidence" value="ECO:0007669"/>
    <property type="project" value="TreeGrafter"/>
</dbReference>
<dbReference type="EMBL" id="HE796919">
    <property type="protein sequence ID" value="CCL99199.1"/>
    <property type="molecule type" value="Genomic_DNA"/>
</dbReference>
<dbReference type="GeneID" id="24094110"/>
<dbReference type="InParanoid" id="J4H0Z3"/>
<evidence type="ECO:0000256" key="3">
    <source>
        <dbReference type="ARBA" id="ARBA00022630"/>
    </source>
</evidence>
<dbReference type="Gene3D" id="3.30.9.10">
    <property type="entry name" value="D-Amino Acid Oxidase, subunit A, domain 2"/>
    <property type="match status" value="1"/>
</dbReference>
<comment type="cofactor">
    <cofactor evidence="1">
        <name>FAD</name>
        <dbReference type="ChEBI" id="CHEBI:57692"/>
    </cofactor>
</comment>
<evidence type="ECO:0000313" key="7">
    <source>
        <dbReference type="EMBL" id="CCL99199.1"/>
    </source>
</evidence>
<dbReference type="Pfam" id="PF01266">
    <property type="entry name" value="DAO"/>
    <property type="match status" value="1"/>
</dbReference>
<name>J4H0Z3_9APHY</name>
<evidence type="ECO:0000256" key="5">
    <source>
        <dbReference type="ARBA" id="ARBA00023002"/>
    </source>
</evidence>
<dbReference type="STRING" id="599839.J4H0Z3"/>
<accession>J4H0Z3</accession>
<dbReference type="Proteomes" id="UP000006352">
    <property type="component" value="Unassembled WGS sequence"/>
</dbReference>
<dbReference type="Gene3D" id="3.50.50.60">
    <property type="entry name" value="FAD/NAD(P)-binding domain"/>
    <property type="match status" value="1"/>
</dbReference>
<keyword evidence="8" id="KW-1185">Reference proteome</keyword>
<keyword evidence="4" id="KW-0274">FAD</keyword>
<dbReference type="InterPro" id="IPR045170">
    <property type="entry name" value="MTOX"/>
</dbReference>